<evidence type="ECO:0000313" key="11">
    <source>
        <dbReference type="Proteomes" id="UP000093412"/>
    </source>
</evidence>
<dbReference type="EMBL" id="MAQA01000002">
    <property type="protein sequence ID" value="OCI33012.1"/>
    <property type="molecule type" value="Genomic_DNA"/>
</dbReference>
<comment type="caution">
    <text evidence="8">The sequence shown here is derived from an EMBL/GenBank/DDBJ whole genome shotgun (WGS) entry which is preliminary data.</text>
</comment>
<evidence type="ECO:0000313" key="10">
    <source>
        <dbReference type="Proteomes" id="UP000076447"/>
    </source>
</evidence>
<feature type="transmembrane region" description="Helical" evidence="7">
    <location>
        <begin position="101"/>
        <end position="118"/>
    </location>
</feature>
<evidence type="ECO:0000313" key="8">
    <source>
        <dbReference type="EMBL" id="KZM36275.1"/>
    </source>
</evidence>
<evidence type="ECO:0000256" key="2">
    <source>
        <dbReference type="ARBA" id="ARBA00022475"/>
    </source>
</evidence>
<dbReference type="Proteomes" id="UP000093412">
    <property type="component" value="Unassembled WGS sequence"/>
</dbReference>
<feature type="transmembrane region" description="Helical" evidence="7">
    <location>
        <begin position="197"/>
        <end position="219"/>
    </location>
</feature>
<evidence type="ECO:0000256" key="5">
    <source>
        <dbReference type="ARBA" id="ARBA00023136"/>
    </source>
</evidence>
<sequence length="380" mass="38740">MSTTTTTPSTPSASPPVSGSPAPRGAQGALRRVTHHHLFWPVVALVVMLLACGLRSPGFLDVTIMDGHLFGQLIDIMRASATPLLLGIGMCLVIATGGIDLSVGAVMAISLAVSLTYIDASGTGGTLSTALAAVAIGLLVAAVIGAFNGFLVTVLGIQPFIATMILMVAGRGIAMLITKGQITTTTSPPFKSIGSGFILGIPTPVVIAGVVFALVALLVRRTALGMLVESIGINREASRLAGVQSRNITWFVYLLCGLLAGLAGIVYGAPTMAADANNIGLMKELDAIMVVVLGGTKLDGGKFSLAGVVVGALLLSTLERAVVIFHISSQITPLFKALVLIIVCIAASERLRSLLASRLPRKRPTLGAGTATTSAKGAAA</sequence>
<dbReference type="CDD" id="cd06579">
    <property type="entry name" value="TM_PBP1_transp_AraH_like"/>
    <property type="match status" value="1"/>
</dbReference>
<keyword evidence="3 7" id="KW-0812">Transmembrane</keyword>
<feature type="transmembrane region" description="Helical" evidence="7">
    <location>
        <begin position="157"/>
        <end position="177"/>
    </location>
</feature>
<evidence type="ECO:0000313" key="9">
    <source>
        <dbReference type="EMBL" id="OCI33012.1"/>
    </source>
</evidence>
<dbReference type="GO" id="GO:0005886">
    <property type="term" value="C:plasma membrane"/>
    <property type="evidence" value="ECO:0007669"/>
    <property type="project" value="UniProtKB-SubCell"/>
</dbReference>
<feature type="transmembrane region" description="Helical" evidence="7">
    <location>
        <begin position="333"/>
        <end position="351"/>
    </location>
</feature>
<accession>A0A163SD42</accession>
<comment type="subcellular location">
    <subcellularLocation>
        <location evidence="1">Cell membrane</location>
        <topology evidence="1">Multi-pass membrane protein</topology>
    </subcellularLocation>
</comment>
<dbReference type="AlphaFoldDB" id="A0A163SD42"/>
<evidence type="ECO:0000256" key="6">
    <source>
        <dbReference type="SAM" id="MobiDB-lite"/>
    </source>
</evidence>
<proteinExistence type="predicted"/>
<feature type="transmembrane region" description="Helical" evidence="7">
    <location>
        <begin position="130"/>
        <end position="151"/>
    </location>
</feature>
<dbReference type="PATRIC" id="fig|43678.3.peg.1114"/>
<evidence type="ECO:0000256" key="1">
    <source>
        <dbReference type="ARBA" id="ARBA00004651"/>
    </source>
</evidence>
<keyword evidence="11" id="KW-1185">Reference proteome</keyword>
<dbReference type="GO" id="GO:0022857">
    <property type="term" value="F:transmembrane transporter activity"/>
    <property type="evidence" value="ECO:0007669"/>
    <property type="project" value="InterPro"/>
</dbReference>
<keyword evidence="4 7" id="KW-1133">Transmembrane helix</keyword>
<dbReference type="InterPro" id="IPR001851">
    <property type="entry name" value="ABC_transp_permease"/>
</dbReference>
<feature type="transmembrane region" description="Helical" evidence="7">
    <location>
        <begin position="38"/>
        <end position="55"/>
    </location>
</feature>
<keyword evidence="5 7" id="KW-0472">Membrane</keyword>
<dbReference type="PANTHER" id="PTHR32196:SF19">
    <property type="entry name" value="GALACTOFURANOSE TRANSPORTER PERMEASE PROTEIN YTFT"/>
    <property type="match status" value="1"/>
</dbReference>
<evidence type="ECO:0000256" key="4">
    <source>
        <dbReference type="ARBA" id="ARBA00022989"/>
    </source>
</evidence>
<protein>
    <submittedName>
        <fullName evidence="8">Inner membrane ABC transporter permease protein YtfT</fullName>
    </submittedName>
</protein>
<feature type="transmembrane region" description="Helical" evidence="7">
    <location>
        <begin position="76"/>
        <end position="95"/>
    </location>
</feature>
<dbReference type="EMBL" id="LRIE01000056">
    <property type="protein sequence ID" value="KZM36275.1"/>
    <property type="molecule type" value="Genomic_DNA"/>
</dbReference>
<dbReference type="Proteomes" id="UP000076447">
    <property type="component" value="Unassembled WGS sequence"/>
</dbReference>
<dbReference type="OrthoDB" id="9808136at2"/>
<organism evidence="8 10">
    <name type="scientific">Oerskovia enterophila</name>
    <dbReference type="NCBI Taxonomy" id="43678"/>
    <lineage>
        <taxon>Bacteria</taxon>
        <taxon>Bacillati</taxon>
        <taxon>Actinomycetota</taxon>
        <taxon>Actinomycetes</taxon>
        <taxon>Micrococcales</taxon>
        <taxon>Cellulomonadaceae</taxon>
        <taxon>Oerskovia</taxon>
    </lineage>
</organism>
<evidence type="ECO:0000256" key="7">
    <source>
        <dbReference type="SAM" id="Phobius"/>
    </source>
</evidence>
<reference evidence="9 11" key="2">
    <citation type="submission" date="2016-06" db="EMBL/GenBank/DDBJ databases">
        <title>Genome sequence of Oerskovia enterophila DSM 43852.</title>
        <authorList>
            <person name="Poehlein A."/>
            <person name="Jag V."/>
            <person name="Bengelsdorf F.R."/>
            <person name="Daniel R."/>
            <person name="Duerre P."/>
        </authorList>
    </citation>
    <scope>NUCLEOTIDE SEQUENCE [LARGE SCALE GENOMIC DNA]</scope>
    <source>
        <strain evidence="9 11">DSM 43852</strain>
    </source>
</reference>
<name>A0A163SD42_9CELL</name>
<gene>
    <name evidence="8" type="primary">ytfT</name>
    <name evidence="9" type="ORF">OERS_02660</name>
    <name evidence="8" type="ORF">OJAG_10650</name>
</gene>
<dbReference type="STRING" id="43678.OJAG_10650"/>
<feature type="region of interest" description="Disordered" evidence="6">
    <location>
        <begin position="1"/>
        <end position="26"/>
    </location>
</feature>
<dbReference type="PANTHER" id="PTHR32196">
    <property type="entry name" value="ABC TRANSPORTER PERMEASE PROTEIN YPHD-RELATED-RELATED"/>
    <property type="match status" value="1"/>
</dbReference>
<reference evidence="8 10" key="1">
    <citation type="submission" date="2016-01" db="EMBL/GenBank/DDBJ databases">
        <title>Genome sequence of Oerskovia enterophila VJag, an agar and cellulose degrading bacterium.</title>
        <authorList>
            <person name="Poehlein A."/>
            <person name="Jag V."/>
            <person name="Bengelsdorf F."/>
            <person name="Duerre P."/>
            <person name="Daniel R."/>
        </authorList>
    </citation>
    <scope>NUCLEOTIDE SEQUENCE [LARGE SCALE GENOMIC DNA]</scope>
    <source>
        <strain evidence="8 10">VJag</strain>
    </source>
</reference>
<dbReference type="RefSeq" id="WP_082848774.1">
    <property type="nucleotide sequence ID" value="NZ_JBEPRG010000016.1"/>
</dbReference>
<keyword evidence="2" id="KW-1003">Cell membrane</keyword>
<dbReference type="Pfam" id="PF02653">
    <property type="entry name" value="BPD_transp_2"/>
    <property type="match status" value="1"/>
</dbReference>
<feature type="transmembrane region" description="Helical" evidence="7">
    <location>
        <begin position="248"/>
        <end position="269"/>
    </location>
</feature>
<evidence type="ECO:0000256" key="3">
    <source>
        <dbReference type="ARBA" id="ARBA00022692"/>
    </source>
</evidence>
<feature type="compositionally biased region" description="Low complexity" evidence="6">
    <location>
        <begin position="1"/>
        <end position="23"/>
    </location>
</feature>